<reference evidence="2" key="1">
    <citation type="submission" date="2024-05" db="EMBL/GenBank/DDBJ databases">
        <title>Defense systems in Pseudomonas aeruginosa.</title>
        <authorList>
            <person name="van den Berg D.F."/>
            <person name="Costa R.A."/>
        </authorList>
    </citation>
    <scope>NUCLEOTIDE SEQUENCE</scope>
</reference>
<sequence>MHREVVKVRTTKSFNCYMAIATMLTLGFMAWLAYSLLRS</sequence>
<name>A0AAU8KSW9_9VIRU</name>
<organism evidence="2">
    <name type="scientific">Pseudomonas phage vB_PaeP_FBPa39</name>
    <dbReference type="NCBI Taxonomy" id="3231239"/>
    <lineage>
        <taxon>Viruses</taxon>
    </lineage>
</organism>
<protein>
    <submittedName>
        <fullName evidence="2">Uncharacterized protein</fullName>
    </submittedName>
</protein>
<keyword evidence="1" id="KW-1133">Transmembrane helix</keyword>
<evidence type="ECO:0000313" key="2">
    <source>
        <dbReference type="EMBL" id="XCN26702.1"/>
    </source>
</evidence>
<keyword evidence="1" id="KW-0472">Membrane</keyword>
<feature type="transmembrane region" description="Helical" evidence="1">
    <location>
        <begin position="16"/>
        <end position="37"/>
    </location>
</feature>
<proteinExistence type="predicted"/>
<keyword evidence="1" id="KW-0812">Transmembrane</keyword>
<dbReference type="EMBL" id="PP813863">
    <property type="protein sequence ID" value="XCN26702.1"/>
    <property type="molecule type" value="Genomic_DNA"/>
</dbReference>
<evidence type="ECO:0000256" key="1">
    <source>
        <dbReference type="SAM" id="Phobius"/>
    </source>
</evidence>
<accession>A0AAU8KSW9</accession>